<reference evidence="1" key="1">
    <citation type="submission" date="2022-11" db="EMBL/GenBank/DDBJ databases">
        <authorList>
            <person name="Mo P."/>
        </authorList>
    </citation>
    <scope>NUCLEOTIDE SEQUENCE</scope>
    <source>
        <strain evidence="1">HUAS 11-8</strain>
    </source>
</reference>
<proteinExistence type="predicted"/>
<dbReference type="Proteomes" id="UP001163203">
    <property type="component" value="Chromosome"/>
</dbReference>
<protein>
    <submittedName>
        <fullName evidence="1">DUF664 domain-containing protein</fullName>
    </submittedName>
</protein>
<dbReference type="EMBL" id="CP113836">
    <property type="protein sequence ID" value="WAL68145.1"/>
    <property type="molecule type" value="Genomic_DNA"/>
</dbReference>
<dbReference type="InterPro" id="IPR007061">
    <property type="entry name" value="MST-like"/>
</dbReference>
<accession>A0ABY7B751</accession>
<sequence>MTAQAPVPPDEYLYFLNRAFGGMLSALVELGEPLATARPALDGANSAYSIVFHCAEVAEYWIGHVFAGRPSARDRAAEFAAAGTLDELRTRIDAVTARIRADLLGADFAAPPSNPPEPGYEGPERPLTRVGVLLHVLEELAQHHGQVQLTRDLLLAGVKR</sequence>
<dbReference type="SUPFAM" id="SSF109854">
    <property type="entry name" value="DinB/YfiT-like putative metalloenzymes"/>
    <property type="match status" value="1"/>
</dbReference>
<keyword evidence="2" id="KW-1185">Reference proteome</keyword>
<dbReference type="InterPro" id="IPR034660">
    <property type="entry name" value="DinB/YfiT-like"/>
</dbReference>
<organism evidence="1 2">
    <name type="scientific">Amycolatopsis cynarae</name>
    <dbReference type="NCBI Taxonomy" id="2995223"/>
    <lineage>
        <taxon>Bacteria</taxon>
        <taxon>Bacillati</taxon>
        <taxon>Actinomycetota</taxon>
        <taxon>Actinomycetes</taxon>
        <taxon>Pseudonocardiales</taxon>
        <taxon>Pseudonocardiaceae</taxon>
        <taxon>Amycolatopsis</taxon>
    </lineage>
</organism>
<name>A0ABY7B751_9PSEU</name>
<dbReference type="Pfam" id="PF04978">
    <property type="entry name" value="MST"/>
    <property type="match status" value="1"/>
</dbReference>
<gene>
    <name evidence="1" type="ORF">ORV05_10375</name>
</gene>
<evidence type="ECO:0000313" key="1">
    <source>
        <dbReference type="EMBL" id="WAL68145.1"/>
    </source>
</evidence>
<evidence type="ECO:0000313" key="2">
    <source>
        <dbReference type="Proteomes" id="UP001163203"/>
    </source>
</evidence>
<dbReference type="RefSeq" id="WP_268758240.1">
    <property type="nucleotide sequence ID" value="NZ_CP113836.1"/>
</dbReference>
<dbReference type="Gene3D" id="1.20.120.450">
    <property type="entry name" value="dinb family like domain"/>
    <property type="match status" value="1"/>
</dbReference>